<gene>
    <name evidence="1" type="ORF">H2198_010587</name>
</gene>
<protein>
    <submittedName>
        <fullName evidence="1">Uncharacterized protein</fullName>
    </submittedName>
</protein>
<sequence length="340" mass="39471">MSSKDDLDDDYVARLLAEDAKHTSRKYASQGLSALLPKGRGSNVPKPNTRFLSHIVREADQHNASLKRKEEAESEQRLRALQDKDEHPRKKRRPEETANSRRSRLFKDIADAAHSERPKKRRRSTSSDRSGRRHARRSRVEQYEKSADRDSRISHERRRRRRASPTLERRHEASENGRLRSTDYDEPVVRDHRPVSRRGRHHRSTSMESSDPLDDIVGPRPRDDEKVPIRGRGANKKGSGIDAHFAANYDPSQDVSQDSDQRDDEDWDMALEALRDRAKWKHNQTARLRDAGFSEHDISKWERGLLNDDGRLQDDQGVKWSRRGETREWDAGKVVHQATP</sequence>
<dbReference type="EMBL" id="JAPDRQ010000386">
    <property type="protein sequence ID" value="KAJ9650097.1"/>
    <property type="molecule type" value="Genomic_DNA"/>
</dbReference>
<evidence type="ECO:0000313" key="1">
    <source>
        <dbReference type="EMBL" id="KAJ9650097.1"/>
    </source>
</evidence>
<name>A0ACC2ZR54_9EURO</name>
<accession>A0ACC2ZR54</accession>
<evidence type="ECO:0000313" key="2">
    <source>
        <dbReference type="Proteomes" id="UP001172386"/>
    </source>
</evidence>
<reference evidence="1" key="1">
    <citation type="submission" date="2022-10" db="EMBL/GenBank/DDBJ databases">
        <title>Culturing micro-colonial fungi from biological soil crusts in the Mojave desert and describing Neophaeococcomyces mojavensis, and introducing the new genera and species Taxawa tesnikishii.</title>
        <authorList>
            <person name="Kurbessoian T."/>
            <person name="Stajich J.E."/>
        </authorList>
    </citation>
    <scope>NUCLEOTIDE SEQUENCE</scope>
    <source>
        <strain evidence="1">JES_112</strain>
    </source>
</reference>
<comment type="caution">
    <text evidence="1">The sequence shown here is derived from an EMBL/GenBank/DDBJ whole genome shotgun (WGS) entry which is preliminary data.</text>
</comment>
<dbReference type="Proteomes" id="UP001172386">
    <property type="component" value="Unassembled WGS sequence"/>
</dbReference>
<keyword evidence="2" id="KW-1185">Reference proteome</keyword>
<proteinExistence type="predicted"/>
<organism evidence="1 2">
    <name type="scientific">Neophaeococcomyces mojaviensis</name>
    <dbReference type="NCBI Taxonomy" id="3383035"/>
    <lineage>
        <taxon>Eukaryota</taxon>
        <taxon>Fungi</taxon>
        <taxon>Dikarya</taxon>
        <taxon>Ascomycota</taxon>
        <taxon>Pezizomycotina</taxon>
        <taxon>Eurotiomycetes</taxon>
        <taxon>Chaetothyriomycetidae</taxon>
        <taxon>Chaetothyriales</taxon>
        <taxon>Chaetothyriales incertae sedis</taxon>
        <taxon>Neophaeococcomyces</taxon>
    </lineage>
</organism>